<evidence type="ECO:0000313" key="6">
    <source>
        <dbReference type="EMBL" id="SFE42611.1"/>
    </source>
</evidence>
<dbReference type="Proteomes" id="UP000199323">
    <property type="component" value="Unassembled WGS sequence"/>
</dbReference>
<dbReference type="GO" id="GO:0019290">
    <property type="term" value="P:siderophore biosynthetic process"/>
    <property type="evidence" value="ECO:0007669"/>
    <property type="project" value="InterPro"/>
</dbReference>
<dbReference type="AlphaFoldDB" id="A0A1I2AF65"/>
<evidence type="ECO:0000256" key="1">
    <source>
        <dbReference type="ARBA" id="ARBA00004924"/>
    </source>
</evidence>
<feature type="compositionally biased region" description="Low complexity" evidence="3">
    <location>
        <begin position="111"/>
        <end position="148"/>
    </location>
</feature>
<evidence type="ECO:0000313" key="7">
    <source>
        <dbReference type="Proteomes" id="UP000199323"/>
    </source>
</evidence>
<feature type="domain" description="Aerobactin siderophore biosynthesis IucA/IucC-like C-terminal" evidence="5">
    <location>
        <begin position="488"/>
        <end position="630"/>
    </location>
</feature>
<dbReference type="PANTHER" id="PTHR34384">
    <property type="entry name" value="L-2,3-DIAMINOPROPANOATE--CITRATE LIGASE"/>
    <property type="match status" value="1"/>
</dbReference>
<dbReference type="STRING" id="380248.SAMN05216251_10365"/>
<dbReference type="EMBL" id="FONG01000003">
    <property type="protein sequence ID" value="SFE42611.1"/>
    <property type="molecule type" value="Genomic_DNA"/>
</dbReference>
<comment type="similarity">
    <text evidence="2">Belongs to the IucA/IucC family.</text>
</comment>
<feature type="compositionally biased region" description="Low complexity" evidence="3">
    <location>
        <begin position="88"/>
        <end position="99"/>
    </location>
</feature>
<dbReference type="Pfam" id="PF06276">
    <property type="entry name" value="FhuF"/>
    <property type="match status" value="1"/>
</dbReference>
<organism evidence="6 7">
    <name type="scientific">Actinacidiphila alni</name>
    <dbReference type="NCBI Taxonomy" id="380248"/>
    <lineage>
        <taxon>Bacteria</taxon>
        <taxon>Bacillati</taxon>
        <taxon>Actinomycetota</taxon>
        <taxon>Actinomycetes</taxon>
        <taxon>Kitasatosporales</taxon>
        <taxon>Streptomycetaceae</taxon>
        <taxon>Actinacidiphila</taxon>
    </lineage>
</organism>
<dbReference type="InterPro" id="IPR022770">
    <property type="entry name" value="IucA/IucC-like_C"/>
</dbReference>
<evidence type="ECO:0000259" key="5">
    <source>
        <dbReference type="Pfam" id="PF06276"/>
    </source>
</evidence>
<feature type="region of interest" description="Disordered" evidence="3">
    <location>
        <begin position="87"/>
        <end position="157"/>
    </location>
</feature>
<comment type="pathway">
    <text evidence="1">Siderophore biosynthesis.</text>
</comment>
<sequence length="663" mass="69898">MTATDSAPRTAADATEQALLRDVLSALLREDVAGLRTRGTLLHRPDGDWLRLAPETATGTALLLPVEPDGFQYAYAARLPLLREETARSAGEASGRSASTGDTSRGDASMSAASTGEAATGEAATGEAATGEAATGEVATGEVATGEASTGAVHRDLTTGEEVLAALRALAPPEDRAGHAAFAEEYRDALTALRLRADCRAATMDRLTARHGADPAGWTGPVGALAYETLAARTDHPVHPTGAGRSGLTARQLRAYAPEFAPRFTLRWLALPAGAVVTHGPDADLGLGALRPPPSALGLPRDLDVSHVTLPVHPLTADGPLREALRAAGLDSGALLADRPWLDVAPTLSMRTVAVLAEPGVHLKLPLATSTLGLLNRRTIKPGSLTDGAAGQRLLAEVAAREPRLRDRVLHADESRFVHAGHELLAVLVRRHPPGLDGAAVLPLAALLADTPDGRLVLDHLADRYYDGDPSALLTALLTLLFDWQTTLFGYGIALESHQQNISLLLDDADGRTRLRLLFKDDDGLRVHRARLRAALGPDAPERAGFDDPRILVDDDAAIADLFTTITVHLCAGAYAFALARLGRAPLVDLLGLVRELLDRAVRRLGTGPGEAGAVLRDRVLDAPYLPIKAMVSAGTLLTKNRSGATDINKHYTTGPNYLPRSR</sequence>
<accession>A0A1I2AF65</accession>
<protein>
    <submittedName>
        <fullName evidence="6">Ferric iron reductase FhuF-like transporter</fullName>
    </submittedName>
</protein>
<dbReference type="PANTHER" id="PTHR34384:SF5">
    <property type="entry name" value="L-2,3-DIAMINOPROPANOATE--CITRATE LIGASE"/>
    <property type="match status" value="1"/>
</dbReference>
<dbReference type="Gene3D" id="1.10.510.40">
    <property type="match status" value="1"/>
</dbReference>
<dbReference type="Pfam" id="PF04183">
    <property type="entry name" value="IucA_IucC"/>
    <property type="match status" value="1"/>
</dbReference>
<dbReference type="InterPro" id="IPR007310">
    <property type="entry name" value="Aerobactin_biosyn_IucA/IucC_N"/>
</dbReference>
<keyword evidence="7" id="KW-1185">Reference proteome</keyword>
<name>A0A1I2AF65_9ACTN</name>
<evidence type="ECO:0000256" key="2">
    <source>
        <dbReference type="ARBA" id="ARBA00007832"/>
    </source>
</evidence>
<proteinExistence type="inferred from homology"/>
<evidence type="ECO:0000259" key="4">
    <source>
        <dbReference type="Pfam" id="PF04183"/>
    </source>
</evidence>
<reference evidence="6 7" key="1">
    <citation type="submission" date="2016-10" db="EMBL/GenBank/DDBJ databases">
        <authorList>
            <person name="de Groot N.N."/>
        </authorList>
    </citation>
    <scope>NUCLEOTIDE SEQUENCE [LARGE SCALE GENOMIC DNA]</scope>
    <source>
        <strain evidence="6 7">CGMCC 4.3510</strain>
    </source>
</reference>
<gene>
    <name evidence="6" type="ORF">SAMN05216251_10365</name>
</gene>
<dbReference type="GO" id="GO:0016881">
    <property type="term" value="F:acid-amino acid ligase activity"/>
    <property type="evidence" value="ECO:0007669"/>
    <property type="project" value="UniProtKB-ARBA"/>
</dbReference>
<dbReference type="InterPro" id="IPR037455">
    <property type="entry name" value="LucA/IucC-like"/>
</dbReference>
<evidence type="ECO:0000256" key="3">
    <source>
        <dbReference type="SAM" id="MobiDB-lite"/>
    </source>
</evidence>
<feature type="domain" description="Aerobactin siderophore biosynthesis IucA/IucC N-terminal" evidence="4">
    <location>
        <begin position="226"/>
        <end position="449"/>
    </location>
</feature>